<dbReference type="STRING" id="630515.SAMN04489812_2108"/>
<dbReference type="AlphaFoldDB" id="A0A1H1SRJ1"/>
<accession>A0A1H1SRJ1</accession>
<dbReference type="GO" id="GO:0016740">
    <property type="term" value="F:transferase activity"/>
    <property type="evidence" value="ECO:0007669"/>
    <property type="project" value="UniProtKB-KW"/>
</dbReference>
<gene>
    <name evidence="1" type="ORF">SAMN04489812_2108</name>
</gene>
<protein>
    <submittedName>
        <fullName evidence="1">Phosphotransferase enzyme family protein</fullName>
    </submittedName>
</protein>
<dbReference type="Gene3D" id="1.10.510.10">
    <property type="entry name" value="Transferase(Phosphotransferase) domain 1"/>
    <property type="match status" value="1"/>
</dbReference>
<dbReference type="EMBL" id="LT629772">
    <property type="protein sequence ID" value="SDS50478.1"/>
    <property type="molecule type" value="Genomic_DNA"/>
</dbReference>
<organism evidence="1 2">
    <name type="scientific">Microlunatus soli</name>
    <dbReference type="NCBI Taxonomy" id="630515"/>
    <lineage>
        <taxon>Bacteria</taxon>
        <taxon>Bacillati</taxon>
        <taxon>Actinomycetota</taxon>
        <taxon>Actinomycetes</taxon>
        <taxon>Propionibacteriales</taxon>
        <taxon>Propionibacteriaceae</taxon>
        <taxon>Microlunatus</taxon>
    </lineage>
</organism>
<keyword evidence="2" id="KW-1185">Reference proteome</keyword>
<evidence type="ECO:0000313" key="1">
    <source>
        <dbReference type="EMBL" id="SDS50478.1"/>
    </source>
</evidence>
<dbReference type="RefSeq" id="WP_091524096.1">
    <property type="nucleotide sequence ID" value="NZ_LT629772.1"/>
</dbReference>
<proteinExistence type="predicted"/>
<dbReference type="Proteomes" id="UP000199103">
    <property type="component" value="Chromosome I"/>
</dbReference>
<name>A0A1H1SRJ1_9ACTN</name>
<dbReference type="OrthoDB" id="8479674at2"/>
<reference evidence="1 2" key="1">
    <citation type="submission" date="2016-10" db="EMBL/GenBank/DDBJ databases">
        <authorList>
            <person name="de Groot N.N."/>
        </authorList>
    </citation>
    <scope>NUCLEOTIDE SEQUENCE [LARGE SCALE GENOMIC DNA]</scope>
    <source>
        <strain evidence="1 2">DSM 21800</strain>
    </source>
</reference>
<dbReference type="InterPro" id="IPR011009">
    <property type="entry name" value="Kinase-like_dom_sf"/>
</dbReference>
<dbReference type="SUPFAM" id="SSF56112">
    <property type="entry name" value="Protein kinase-like (PK-like)"/>
    <property type="match status" value="1"/>
</dbReference>
<keyword evidence="1" id="KW-0808">Transferase</keyword>
<sequence>MYAASGRAILTAQWLAWAWIRLFGPRFFPGRSGRLDLPELREISGALGFGRHDLNAVATYRRRDVRGGQTFLATGSAGSFMIKIRQGGRSLELEQRLLAAAQEADISAFRTPRPIGVGRLGDGRSWSAQEMVFTAPHRPCLRLPDGFEQDLIKVLSRVDGLAATRDRTPAHGDLSPWNLRHDHRGQLWLFDWEDAELAPHGADRAYFEAAVGVIRPRREIRGVERSGAAYWAERITERLETGHPQGPNTIMLQRLNRCL</sequence>
<evidence type="ECO:0000313" key="2">
    <source>
        <dbReference type="Proteomes" id="UP000199103"/>
    </source>
</evidence>